<dbReference type="Pfam" id="PF12833">
    <property type="entry name" value="HTH_18"/>
    <property type="match status" value="1"/>
</dbReference>
<dbReference type="AlphaFoldDB" id="A0A4R7K4V9"/>
<evidence type="ECO:0000259" key="3">
    <source>
        <dbReference type="PROSITE" id="PS01124"/>
    </source>
</evidence>
<proteinExistence type="predicted"/>
<dbReference type="InterPro" id="IPR009057">
    <property type="entry name" value="Homeodomain-like_sf"/>
</dbReference>
<keyword evidence="5" id="KW-1185">Reference proteome</keyword>
<keyword evidence="1" id="KW-0805">Transcription regulation</keyword>
<protein>
    <submittedName>
        <fullName evidence="4">AraC-like DNA-binding protein</fullName>
    </submittedName>
</protein>
<keyword evidence="4" id="KW-0238">DNA-binding</keyword>
<gene>
    <name evidence="4" type="ORF">CLV90_0262</name>
</gene>
<dbReference type="InterPro" id="IPR053142">
    <property type="entry name" value="PchR_regulatory_protein"/>
</dbReference>
<dbReference type="Gene3D" id="1.10.10.60">
    <property type="entry name" value="Homeodomain-like"/>
    <property type="match status" value="2"/>
</dbReference>
<dbReference type="PANTHER" id="PTHR47893:SF1">
    <property type="entry name" value="REGULATORY PROTEIN PCHR"/>
    <property type="match status" value="1"/>
</dbReference>
<evidence type="ECO:0000256" key="1">
    <source>
        <dbReference type="ARBA" id="ARBA00023015"/>
    </source>
</evidence>
<evidence type="ECO:0000313" key="4">
    <source>
        <dbReference type="EMBL" id="TDT46216.1"/>
    </source>
</evidence>
<dbReference type="SUPFAM" id="SSF46689">
    <property type="entry name" value="Homeodomain-like"/>
    <property type="match status" value="1"/>
</dbReference>
<evidence type="ECO:0000256" key="2">
    <source>
        <dbReference type="ARBA" id="ARBA00023163"/>
    </source>
</evidence>
<dbReference type="SMART" id="SM00342">
    <property type="entry name" value="HTH_ARAC"/>
    <property type="match status" value="1"/>
</dbReference>
<dbReference type="InterPro" id="IPR018060">
    <property type="entry name" value="HTH_AraC"/>
</dbReference>
<dbReference type="GO" id="GO:0003700">
    <property type="term" value="F:DNA-binding transcription factor activity"/>
    <property type="evidence" value="ECO:0007669"/>
    <property type="project" value="InterPro"/>
</dbReference>
<keyword evidence="2" id="KW-0804">Transcription</keyword>
<dbReference type="PANTHER" id="PTHR47893">
    <property type="entry name" value="REGULATORY PROTEIN PCHR"/>
    <property type="match status" value="1"/>
</dbReference>
<organism evidence="4 5">
    <name type="scientific">Maribacter spongiicola</name>
    <dbReference type="NCBI Taxonomy" id="1206753"/>
    <lineage>
        <taxon>Bacteria</taxon>
        <taxon>Pseudomonadati</taxon>
        <taxon>Bacteroidota</taxon>
        <taxon>Flavobacteriia</taxon>
        <taxon>Flavobacteriales</taxon>
        <taxon>Flavobacteriaceae</taxon>
        <taxon>Maribacter</taxon>
    </lineage>
</organism>
<dbReference type="GO" id="GO:0043565">
    <property type="term" value="F:sequence-specific DNA binding"/>
    <property type="evidence" value="ECO:0007669"/>
    <property type="project" value="InterPro"/>
</dbReference>
<sequence>MLYYKTMKKLTLLSSKSNEMFTQLQDCIQGKLKEDCGESVLTFDNTIGKGFLRTIDFNWGVSLFDCNIKLNEETKVVFDTQDLAPIEFIFITKGYFDYSENNTDACTRLEQFQNTIISNKRIAKKTFLFPKDEHLKINFIRINRQEFLQKKNNNVCQLNQLLVSLFNDNNGKTSFLHSGGFSLRIADEIKLLNDVDTNSGMLKSLSLEGRLYLILSMQLLEHKNFEENMNLPEAISKEDILKIHKLTTYILEHISDTVSISTLSAESGLSPKKLQIGFKILYSKTVNEYVRQLKLEISKDFLKNTDLSVSEIVYAIGIKSRSYFSKIFFEAFEILPTEYRKHLKNKNSSLR</sequence>
<name>A0A4R7K4V9_9FLAO</name>
<comment type="caution">
    <text evidence="4">The sequence shown here is derived from an EMBL/GenBank/DDBJ whole genome shotgun (WGS) entry which is preliminary data.</text>
</comment>
<evidence type="ECO:0000313" key="5">
    <source>
        <dbReference type="Proteomes" id="UP000294749"/>
    </source>
</evidence>
<reference evidence="4 5" key="1">
    <citation type="submission" date="2019-03" db="EMBL/GenBank/DDBJ databases">
        <title>Genomic Encyclopedia of Archaeal and Bacterial Type Strains, Phase II (KMG-II): from individual species to whole genera.</title>
        <authorList>
            <person name="Goeker M."/>
        </authorList>
    </citation>
    <scope>NUCLEOTIDE SEQUENCE [LARGE SCALE GENOMIC DNA]</scope>
    <source>
        <strain evidence="4 5">DSM 25233</strain>
    </source>
</reference>
<dbReference type="Proteomes" id="UP000294749">
    <property type="component" value="Unassembled WGS sequence"/>
</dbReference>
<feature type="domain" description="HTH araC/xylS-type" evidence="3">
    <location>
        <begin position="244"/>
        <end position="342"/>
    </location>
</feature>
<dbReference type="EMBL" id="SOAY01000010">
    <property type="protein sequence ID" value="TDT46216.1"/>
    <property type="molecule type" value="Genomic_DNA"/>
</dbReference>
<dbReference type="PROSITE" id="PS01124">
    <property type="entry name" value="HTH_ARAC_FAMILY_2"/>
    <property type="match status" value="1"/>
</dbReference>
<accession>A0A4R7K4V9</accession>